<dbReference type="Pfam" id="PF09694">
    <property type="entry name" value="Gcw_chp"/>
    <property type="match status" value="1"/>
</dbReference>
<sequence length="250" mass="25666">MPFLILPRTDRTGWAALACCAIAATGAAPAHAQYASGLSATVEAASDERRRGISWSDGDPVFRGTLSLPVAEGLSLDAAAVSLWGSDRHGGADAVADLGATYVRQIGGWRLSAEGRYHLFPGASHQGYGELGAGAGFLIGPASIDLAANYAPKQSSIGGDNLYLAASAAVGVPGTPLTLSARVGRSSGDVDDPVRTARLRPDGAYWDHGVSIDYLQGRWFAGLRYANSDIDGPGSAHAGASLIARFGLSL</sequence>
<name>A0A562KKT2_SPHWJ</name>
<comment type="caution">
    <text evidence="2">The sequence shown here is derived from an EMBL/GenBank/DDBJ whole genome shotgun (WGS) entry which is preliminary data.</text>
</comment>
<dbReference type="RefSeq" id="WP_311768308.1">
    <property type="nucleotide sequence ID" value="NZ_JACIIY010000005.1"/>
</dbReference>
<accession>A0A562KKT2</accession>
<protein>
    <submittedName>
        <fullName evidence="2">Uncharacterized protein (TIGR02001 family)</fullName>
    </submittedName>
</protein>
<gene>
    <name evidence="2" type="ORF">IQ35_01070</name>
</gene>
<reference evidence="2 3" key="1">
    <citation type="journal article" date="2015" name="Stand. Genomic Sci.">
        <title>Genomic Encyclopedia of Bacterial and Archaeal Type Strains, Phase III: the genomes of soil and plant-associated and newly described type strains.</title>
        <authorList>
            <person name="Whitman W.B."/>
            <person name="Woyke T."/>
            <person name="Klenk H.P."/>
            <person name="Zhou Y."/>
            <person name="Lilburn T.G."/>
            <person name="Beck B.J."/>
            <person name="De Vos P."/>
            <person name="Vandamme P."/>
            <person name="Eisen J.A."/>
            <person name="Garrity G."/>
            <person name="Hugenholtz P."/>
            <person name="Kyrpides N.C."/>
        </authorList>
    </citation>
    <scope>NUCLEOTIDE SEQUENCE [LARGE SCALE GENOMIC DNA]</scope>
    <source>
        <strain evidence="2 3">CGMCC 1.7748</strain>
    </source>
</reference>
<dbReference type="NCBIfam" id="TIGR02001">
    <property type="entry name" value="gcw_chp"/>
    <property type="match status" value="1"/>
</dbReference>
<proteinExistence type="predicted"/>
<dbReference type="AlphaFoldDB" id="A0A562KKT2"/>
<feature type="chain" id="PRO_5021904962" evidence="1">
    <location>
        <begin position="33"/>
        <end position="250"/>
    </location>
</feature>
<keyword evidence="1" id="KW-0732">Signal</keyword>
<keyword evidence="3" id="KW-1185">Reference proteome</keyword>
<evidence type="ECO:0000256" key="1">
    <source>
        <dbReference type="SAM" id="SignalP"/>
    </source>
</evidence>
<dbReference type="Proteomes" id="UP000316624">
    <property type="component" value="Unassembled WGS sequence"/>
</dbReference>
<feature type="signal peptide" evidence="1">
    <location>
        <begin position="1"/>
        <end position="32"/>
    </location>
</feature>
<evidence type="ECO:0000313" key="3">
    <source>
        <dbReference type="Proteomes" id="UP000316624"/>
    </source>
</evidence>
<evidence type="ECO:0000313" key="2">
    <source>
        <dbReference type="EMBL" id="TWH95982.1"/>
    </source>
</evidence>
<dbReference type="InterPro" id="IPR010239">
    <property type="entry name" value="CHP02001"/>
</dbReference>
<dbReference type="EMBL" id="VLKK01000003">
    <property type="protein sequence ID" value="TWH95982.1"/>
    <property type="molecule type" value="Genomic_DNA"/>
</dbReference>
<organism evidence="2 3">
    <name type="scientific">Sphingobium wenxiniae (strain DSM 21828 / CGMCC 1.7748 / JZ-1)</name>
    <dbReference type="NCBI Taxonomy" id="595605"/>
    <lineage>
        <taxon>Bacteria</taxon>
        <taxon>Pseudomonadati</taxon>
        <taxon>Pseudomonadota</taxon>
        <taxon>Alphaproteobacteria</taxon>
        <taxon>Sphingomonadales</taxon>
        <taxon>Sphingomonadaceae</taxon>
        <taxon>Sphingobium</taxon>
    </lineage>
</organism>